<accession>A0A1H9SJ27</accession>
<dbReference type="Proteomes" id="UP000199267">
    <property type="component" value="Unassembled WGS sequence"/>
</dbReference>
<name>A0A1H9SJ27_9GAMM</name>
<dbReference type="RefSeq" id="WP_244158974.1">
    <property type="nucleotide sequence ID" value="NZ_FNYQ01000162.1"/>
</dbReference>
<protein>
    <submittedName>
        <fullName evidence="2">Uncharacterized protein</fullName>
    </submittedName>
</protein>
<evidence type="ECO:0000313" key="4">
    <source>
        <dbReference type="Proteomes" id="UP000199267"/>
    </source>
</evidence>
<gene>
    <name evidence="1" type="ORF">SAMN04244572_04675</name>
    <name evidence="2" type="ORF">SAMN04244573_04447</name>
</gene>
<evidence type="ECO:0000313" key="2">
    <source>
        <dbReference type="EMBL" id="SER84957.1"/>
    </source>
</evidence>
<dbReference type="Proteomes" id="UP000199250">
    <property type="component" value="Unassembled WGS sequence"/>
</dbReference>
<evidence type="ECO:0000313" key="3">
    <source>
        <dbReference type="Proteomes" id="UP000199250"/>
    </source>
</evidence>
<reference evidence="3 4" key="1">
    <citation type="submission" date="2016-10" db="EMBL/GenBank/DDBJ databases">
        <authorList>
            <person name="de Groot N.N."/>
        </authorList>
    </citation>
    <scope>NUCLEOTIDE SEQUENCE [LARGE SCALE GENOMIC DNA]</scope>
    <source>
        <strain evidence="1 3">DSM 373</strain>
        <strain evidence="2 4">DSM 378</strain>
    </source>
</reference>
<evidence type="ECO:0000313" key="1">
    <source>
        <dbReference type="EMBL" id="SEJ61933.1"/>
    </source>
</evidence>
<organism evidence="2 4">
    <name type="scientific">Azotobacter beijerinckii</name>
    <dbReference type="NCBI Taxonomy" id="170623"/>
    <lineage>
        <taxon>Bacteria</taxon>
        <taxon>Pseudomonadati</taxon>
        <taxon>Pseudomonadota</taxon>
        <taxon>Gammaproteobacteria</taxon>
        <taxon>Pseudomonadales</taxon>
        <taxon>Pseudomonadaceae</taxon>
        <taxon>Azotobacter</taxon>
    </lineage>
</organism>
<dbReference type="EMBL" id="FNYQ01000162">
    <property type="protein sequence ID" value="SEJ61933.1"/>
    <property type="molecule type" value="Genomic_DNA"/>
</dbReference>
<dbReference type="EMBL" id="FOFJ01000104">
    <property type="protein sequence ID" value="SER84957.1"/>
    <property type="molecule type" value="Genomic_DNA"/>
</dbReference>
<dbReference type="AlphaFoldDB" id="A0A1H9SJ27"/>
<sequence>MPEHDNNTPSGAQTLFRGPTMIDALAQGGYCPLLVSKLRWDKNAEHETNYPALKGHL</sequence>
<proteinExistence type="predicted"/>